<comment type="caution">
    <text evidence="1">The sequence shown here is derived from an EMBL/GenBank/DDBJ whole genome shotgun (WGS) entry which is preliminary data.</text>
</comment>
<sequence length="94" mass="10797">MIPEENIRTVGNWSIFNLTWSPAVCNHGNVFYEVSIQIPKDQTLGLMLQTKNPWYEVTRLAPYTMMLVTIRAFTYWGYGPITTATVYSPMSSEN</sequence>
<gene>
    <name evidence="1" type="ORF">KUTeg_006580</name>
</gene>
<evidence type="ECO:0000313" key="1">
    <source>
        <dbReference type="EMBL" id="KAJ8314430.1"/>
    </source>
</evidence>
<reference evidence="1 2" key="1">
    <citation type="submission" date="2022-12" db="EMBL/GenBank/DDBJ databases">
        <title>Chromosome-level genome of Tegillarca granosa.</title>
        <authorList>
            <person name="Kim J."/>
        </authorList>
    </citation>
    <scope>NUCLEOTIDE SEQUENCE [LARGE SCALE GENOMIC DNA]</scope>
    <source>
        <strain evidence="1">Teg-2019</strain>
        <tissue evidence="1">Adductor muscle</tissue>
    </source>
</reference>
<dbReference type="InterPro" id="IPR036116">
    <property type="entry name" value="FN3_sf"/>
</dbReference>
<evidence type="ECO:0000313" key="2">
    <source>
        <dbReference type="Proteomes" id="UP001217089"/>
    </source>
</evidence>
<proteinExistence type="predicted"/>
<dbReference type="EMBL" id="JARBDR010000337">
    <property type="protein sequence ID" value="KAJ8314430.1"/>
    <property type="molecule type" value="Genomic_DNA"/>
</dbReference>
<dbReference type="Gene3D" id="2.60.40.10">
    <property type="entry name" value="Immunoglobulins"/>
    <property type="match status" value="1"/>
</dbReference>
<accession>A0ABQ9FFI4</accession>
<dbReference type="SUPFAM" id="SSF49265">
    <property type="entry name" value="Fibronectin type III"/>
    <property type="match status" value="1"/>
</dbReference>
<dbReference type="InterPro" id="IPR013783">
    <property type="entry name" value="Ig-like_fold"/>
</dbReference>
<name>A0ABQ9FFI4_TEGGR</name>
<keyword evidence="2" id="KW-1185">Reference proteome</keyword>
<organism evidence="1 2">
    <name type="scientific">Tegillarca granosa</name>
    <name type="common">Malaysian cockle</name>
    <name type="synonym">Anadara granosa</name>
    <dbReference type="NCBI Taxonomy" id="220873"/>
    <lineage>
        <taxon>Eukaryota</taxon>
        <taxon>Metazoa</taxon>
        <taxon>Spiralia</taxon>
        <taxon>Lophotrochozoa</taxon>
        <taxon>Mollusca</taxon>
        <taxon>Bivalvia</taxon>
        <taxon>Autobranchia</taxon>
        <taxon>Pteriomorphia</taxon>
        <taxon>Arcoida</taxon>
        <taxon>Arcoidea</taxon>
        <taxon>Arcidae</taxon>
        <taxon>Tegillarca</taxon>
    </lineage>
</organism>
<dbReference type="Proteomes" id="UP001217089">
    <property type="component" value="Unassembled WGS sequence"/>
</dbReference>
<protein>
    <submittedName>
        <fullName evidence="1">Uncharacterized protein</fullName>
    </submittedName>
</protein>